<name>A0A0B4GVG2_METGA</name>
<dbReference type="Gene3D" id="3.40.50.720">
    <property type="entry name" value="NAD(P)-binding Rossmann-like Domain"/>
    <property type="match status" value="1"/>
</dbReference>
<dbReference type="Pfam" id="PF13460">
    <property type="entry name" value="NAD_binding_10"/>
    <property type="match status" value="1"/>
</dbReference>
<dbReference type="InterPro" id="IPR016040">
    <property type="entry name" value="NAD(P)-bd_dom"/>
</dbReference>
<dbReference type="Proteomes" id="UP000031192">
    <property type="component" value="Unassembled WGS sequence"/>
</dbReference>
<evidence type="ECO:0000259" key="1">
    <source>
        <dbReference type="Pfam" id="PF13460"/>
    </source>
</evidence>
<dbReference type="EMBL" id="AZNH01000142">
    <property type="protein sequence ID" value="KID81481.1"/>
    <property type="molecule type" value="Genomic_DNA"/>
</dbReference>
<proteinExistence type="predicted"/>
<gene>
    <name evidence="2" type="ORF">MGU_11152</name>
</gene>
<dbReference type="PANTHER" id="PTHR47129:SF1">
    <property type="entry name" value="NMRA-LIKE DOMAIN-CONTAINING PROTEIN"/>
    <property type="match status" value="1"/>
</dbReference>
<dbReference type="InterPro" id="IPR052718">
    <property type="entry name" value="NmrA-type_oxidoreductase"/>
</dbReference>
<dbReference type="InterPro" id="IPR036291">
    <property type="entry name" value="NAD(P)-bd_dom_sf"/>
</dbReference>
<evidence type="ECO:0000313" key="2">
    <source>
        <dbReference type="EMBL" id="KID81481.1"/>
    </source>
</evidence>
<keyword evidence="3" id="KW-1185">Reference proteome</keyword>
<accession>A0A0B4GVG2</accession>
<dbReference type="Gene3D" id="3.90.25.10">
    <property type="entry name" value="UDP-galactose 4-epimerase, domain 1"/>
    <property type="match status" value="1"/>
</dbReference>
<dbReference type="SUPFAM" id="SSF51735">
    <property type="entry name" value="NAD(P)-binding Rossmann-fold domains"/>
    <property type="match status" value="1"/>
</dbReference>
<sequence>MNSIADTTEQVGVFPASGGIGGSTVKYLLRQLPPQHLTFIARNPAKLNDAKSRGATVRVADYDKNETLEQAFEGIDILFLISYASAEHEHRTERHKTAINFAIRSGVKYIFYGSLGFAGSGDHQHSVAHVMQPHLDTERYLKECADIHTGFGYTVIREGLYTESFPLYTAFFDLKNPAKEIRIPHNGSGPGISWVKREELGEGTASFITRWIKNQETRVAYLSQTVLLSGSQALTLQESVDILAKVVNQPVRICQCSDDEFADQPQVSPNFVYRGINYSKAWASSFEGFRKGEAAEVSPLLKDLLGREPEDFKTTVANMLQRLV</sequence>
<organism evidence="2 3">
    <name type="scientific">Metarhizium guizhouense (strain ARSEF 977)</name>
    <dbReference type="NCBI Taxonomy" id="1276136"/>
    <lineage>
        <taxon>Eukaryota</taxon>
        <taxon>Fungi</taxon>
        <taxon>Dikarya</taxon>
        <taxon>Ascomycota</taxon>
        <taxon>Pezizomycotina</taxon>
        <taxon>Sordariomycetes</taxon>
        <taxon>Hypocreomycetidae</taxon>
        <taxon>Hypocreales</taxon>
        <taxon>Clavicipitaceae</taxon>
        <taxon>Metarhizium</taxon>
    </lineage>
</organism>
<feature type="domain" description="NAD(P)-binding" evidence="1">
    <location>
        <begin position="16"/>
        <end position="163"/>
    </location>
</feature>
<evidence type="ECO:0000313" key="3">
    <source>
        <dbReference type="Proteomes" id="UP000031192"/>
    </source>
</evidence>
<comment type="caution">
    <text evidence="2">The sequence shown here is derived from an EMBL/GenBank/DDBJ whole genome shotgun (WGS) entry which is preliminary data.</text>
</comment>
<reference evidence="2 3" key="1">
    <citation type="journal article" date="2014" name="Proc. Natl. Acad. Sci. U.S.A.">
        <title>Trajectory and genomic determinants of fungal-pathogen speciation and host adaptation.</title>
        <authorList>
            <person name="Hu X."/>
            <person name="Xiao G."/>
            <person name="Zheng P."/>
            <person name="Shang Y."/>
            <person name="Su Y."/>
            <person name="Zhang X."/>
            <person name="Liu X."/>
            <person name="Zhan S."/>
            <person name="St Leger R.J."/>
            <person name="Wang C."/>
        </authorList>
    </citation>
    <scope>NUCLEOTIDE SEQUENCE [LARGE SCALE GENOMIC DNA]</scope>
    <source>
        <strain evidence="2 3">ARSEF 977</strain>
    </source>
</reference>
<dbReference type="HOGENOM" id="CLU_007383_10_4_1"/>
<dbReference type="AlphaFoldDB" id="A0A0B4GVG2"/>
<dbReference type="PANTHER" id="PTHR47129">
    <property type="entry name" value="QUINONE OXIDOREDUCTASE 2"/>
    <property type="match status" value="1"/>
</dbReference>
<protein>
    <submittedName>
        <fullName evidence="2">NmrA-like family protein</fullName>
    </submittedName>
</protein>